<reference evidence="1" key="1">
    <citation type="submission" date="2023-02" db="EMBL/GenBank/DDBJ databases">
        <title>Tahibacter soli sp. nov. isolated from soil.</title>
        <authorList>
            <person name="Baek J.H."/>
            <person name="Lee J.K."/>
            <person name="Choi D.G."/>
            <person name="Jeon C.O."/>
        </authorList>
    </citation>
    <scope>NUCLEOTIDE SEQUENCE</scope>
    <source>
        <strain evidence="1">BL</strain>
    </source>
</reference>
<dbReference type="Pfam" id="PF13692">
    <property type="entry name" value="Glyco_trans_1_4"/>
    <property type="match status" value="1"/>
</dbReference>
<evidence type="ECO:0000313" key="1">
    <source>
        <dbReference type="EMBL" id="MDC8014846.1"/>
    </source>
</evidence>
<comment type="caution">
    <text evidence="1">The sequence shown here is derived from an EMBL/GenBank/DDBJ whole genome shotgun (WGS) entry which is preliminary data.</text>
</comment>
<dbReference type="PANTHER" id="PTHR12526:SF600">
    <property type="entry name" value="GLYCOSYL TRANSFERASE GROUP 1"/>
    <property type="match status" value="1"/>
</dbReference>
<dbReference type="SUPFAM" id="SSF53756">
    <property type="entry name" value="UDP-Glycosyltransferase/glycogen phosphorylase"/>
    <property type="match status" value="1"/>
</dbReference>
<dbReference type="CDD" id="cd03801">
    <property type="entry name" value="GT4_PimA-like"/>
    <property type="match status" value="1"/>
</dbReference>
<dbReference type="RefSeq" id="WP_263540914.1">
    <property type="nucleotide sequence ID" value="NZ_JAOVZO020000019.1"/>
</dbReference>
<proteinExistence type="predicted"/>
<organism evidence="1 2">
    <name type="scientific">Tahibacter soli</name>
    <dbReference type="NCBI Taxonomy" id="2983605"/>
    <lineage>
        <taxon>Bacteria</taxon>
        <taxon>Pseudomonadati</taxon>
        <taxon>Pseudomonadota</taxon>
        <taxon>Gammaproteobacteria</taxon>
        <taxon>Lysobacterales</taxon>
        <taxon>Rhodanobacteraceae</taxon>
        <taxon>Tahibacter</taxon>
    </lineage>
</organism>
<accession>A0A9X4BJ93</accession>
<name>A0A9X4BJ93_9GAMM</name>
<evidence type="ECO:0000313" key="2">
    <source>
        <dbReference type="Proteomes" id="UP001139971"/>
    </source>
</evidence>
<sequence length="390" mass="42214">MRVLFVTNRYPGQLAHGDQLRAWQQIRHLSTRHEITLLTFDRNAPPPRWRDAVERCCERVIVAPRSRLAMAARALAALPGRRPLQVAMHDALPDELAALVARGRFDVAHVALARLDAAVDALAPLPCVVDFVDALSLNMARRAALDRVPWRWLARLDARRLPALERALCGKVAFAAVCSATDRAAIGDIDNLRVVCNGVDLDAFAFAPYERRDGLVFVGNLGYFPNVDAVTWFAGEVLPLLPAVRLTLVGANPSPQIARLARHNARIELVGPVPDVHPYLARAAVAIVPLRAGSGQQLKMIEAMASGTPVVATSLSAAGLEAVDGEHALVADDGAAMAAAVERLMSDPAFAARLARQARRFVEARHGWERSASELEKLWTSAARAGSARP</sequence>
<protein>
    <submittedName>
        <fullName evidence="1">Glycosyltransferase family 4 protein</fullName>
    </submittedName>
</protein>
<dbReference type="AlphaFoldDB" id="A0A9X4BJ93"/>
<dbReference type="PANTHER" id="PTHR12526">
    <property type="entry name" value="GLYCOSYLTRANSFERASE"/>
    <property type="match status" value="1"/>
</dbReference>
<dbReference type="EMBL" id="JAOVZO020000019">
    <property type="protein sequence ID" value="MDC8014846.1"/>
    <property type="molecule type" value="Genomic_DNA"/>
</dbReference>
<dbReference type="Proteomes" id="UP001139971">
    <property type="component" value="Unassembled WGS sequence"/>
</dbReference>
<dbReference type="GO" id="GO:0016757">
    <property type="term" value="F:glycosyltransferase activity"/>
    <property type="evidence" value="ECO:0007669"/>
    <property type="project" value="TreeGrafter"/>
</dbReference>
<keyword evidence="2" id="KW-1185">Reference proteome</keyword>
<dbReference type="Gene3D" id="3.40.50.2000">
    <property type="entry name" value="Glycogen Phosphorylase B"/>
    <property type="match status" value="2"/>
</dbReference>
<gene>
    <name evidence="1" type="ORF">OD750_020055</name>
</gene>